<proteinExistence type="predicted"/>
<dbReference type="STRING" id="6412.T1EIK2"/>
<reference evidence="9" key="3">
    <citation type="submission" date="2015-06" db="UniProtKB">
        <authorList>
            <consortium name="EnsemblMetazoa"/>
        </authorList>
    </citation>
    <scope>IDENTIFICATION</scope>
</reference>
<dbReference type="PRINTS" id="PR00024">
    <property type="entry name" value="HOMEOBOX"/>
</dbReference>
<keyword evidence="10" id="KW-1185">Reference proteome</keyword>
<dbReference type="OrthoDB" id="6159439at2759"/>
<dbReference type="CTD" id="20196402"/>
<gene>
    <name evidence="9" type="primary">20196402</name>
    <name evidence="8" type="ORF">HELRODRAFT_137390</name>
</gene>
<sequence>RPKRDRTVFNKFQLQQLERAFKNGPYLEKVGREELAGKLGLTETQVKVWFQNRRTKNKR</sequence>
<dbReference type="GO" id="GO:0003677">
    <property type="term" value="F:DNA binding"/>
    <property type="evidence" value="ECO:0007669"/>
    <property type="project" value="UniProtKB-UniRule"/>
</dbReference>
<dbReference type="Proteomes" id="UP000015101">
    <property type="component" value="Unassembled WGS sequence"/>
</dbReference>
<dbReference type="SUPFAM" id="SSF46689">
    <property type="entry name" value="Homeodomain-like"/>
    <property type="match status" value="1"/>
</dbReference>
<evidence type="ECO:0000256" key="2">
    <source>
        <dbReference type="ARBA" id="ARBA00023125"/>
    </source>
</evidence>
<dbReference type="PRINTS" id="PR00031">
    <property type="entry name" value="HTHREPRESSR"/>
</dbReference>
<dbReference type="HOGENOM" id="CLU_049543_10_1_1"/>
<dbReference type="GO" id="GO:0000981">
    <property type="term" value="F:DNA-binding transcription factor activity, RNA polymerase II-specific"/>
    <property type="evidence" value="ECO:0007669"/>
    <property type="project" value="InterPro"/>
</dbReference>
<dbReference type="CDD" id="cd00086">
    <property type="entry name" value="homeodomain"/>
    <property type="match status" value="1"/>
</dbReference>
<organism evidence="9 10">
    <name type="scientific">Helobdella robusta</name>
    <name type="common">Californian leech</name>
    <dbReference type="NCBI Taxonomy" id="6412"/>
    <lineage>
        <taxon>Eukaryota</taxon>
        <taxon>Metazoa</taxon>
        <taxon>Spiralia</taxon>
        <taxon>Lophotrochozoa</taxon>
        <taxon>Annelida</taxon>
        <taxon>Clitellata</taxon>
        <taxon>Hirudinea</taxon>
        <taxon>Rhynchobdellida</taxon>
        <taxon>Glossiphoniidae</taxon>
        <taxon>Helobdella</taxon>
    </lineage>
</organism>
<feature type="domain" description="Homeobox" evidence="7">
    <location>
        <begin position="1"/>
        <end position="59"/>
    </location>
</feature>
<dbReference type="InParanoid" id="T1EIK2"/>
<dbReference type="PANTHER" id="PTHR24333:SF5">
    <property type="entry name" value="VENT HOMEOBOX"/>
    <property type="match status" value="1"/>
</dbReference>
<protein>
    <recommendedName>
        <fullName evidence="7">Homeobox domain-containing protein</fullName>
    </recommendedName>
</protein>
<keyword evidence="4 5" id="KW-0539">Nucleus</keyword>
<accession>T1EIK2</accession>
<name>T1EIK2_HELRO</name>
<evidence type="ECO:0000256" key="4">
    <source>
        <dbReference type="ARBA" id="ARBA00023242"/>
    </source>
</evidence>
<dbReference type="AlphaFoldDB" id="T1EIK2"/>
<dbReference type="PANTHER" id="PTHR24333">
    <property type="entry name" value="HOMEO BOX HB9 LIKE A-RELATED"/>
    <property type="match status" value="1"/>
</dbReference>
<evidence type="ECO:0000256" key="5">
    <source>
        <dbReference type="PROSITE-ProRule" id="PRU00108"/>
    </source>
</evidence>
<dbReference type="InterPro" id="IPR017970">
    <property type="entry name" value="Homeobox_CS"/>
</dbReference>
<evidence type="ECO:0000259" key="7">
    <source>
        <dbReference type="PROSITE" id="PS50071"/>
    </source>
</evidence>
<dbReference type="OMA" id="AFKNGPY"/>
<dbReference type="PROSITE" id="PS50071">
    <property type="entry name" value="HOMEOBOX_2"/>
    <property type="match status" value="1"/>
</dbReference>
<reference evidence="8 10" key="2">
    <citation type="journal article" date="2013" name="Nature">
        <title>Insights into bilaterian evolution from three spiralian genomes.</title>
        <authorList>
            <person name="Simakov O."/>
            <person name="Marletaz F."/>
            <person name="Cho S.J."/>
            <person name="Edsinger-Gonzales E."/>
            <person name="Havlak P."/>
            <person name="Hellsten U."/>
            <person name="Kuo D.H."/>
            <person name="Larsson T."/>
            <person name="Lv J."/>
            <person name="Arendt D."/>
            <person name="Savage R."/>
            <person name="Osoegawa K."/>
            <person name="de Jong P."/>
            <person name="Grimwood J."/>
            <person name="Chapman J.A."/>
            <person name="Shapiro H."/>
            <person name="Aerts A."/>
            <person name="Otillar R.P."/>
            <person name="Terry A.Y."/>
            <person name="Boore J.L."/>
            <person name="Grigoriev I.V."/>
            <person name="Lindberg D.R."/>
            <person name="Seaver E.C."/>
            <person name="Weisblat D.A."/>
            <person name="Putnam N.H."/>
            <person name="Rokhsar D.S."/>
        </authorList>
    </citation>
    <scope>NUCLEOTIDE SEQUENCE</scope>
</reference>
<dbReference type="PROSITE" id="PS00027">
    <property type="entry name" value="HOMEOBOX_1"/>
    <property type="match status" value="1"/>
</dbReference>
<dbReference type="InterPro" id="IPR020479">
    <property type="entry name" value="HD_metazoa"/>
</dbReference>
<dbReference type="InterPro" id="IPR009057">
    <property type="entry name" value="Homeodomain-like_sf"/>
</dbReference>
<dbReference type="RefSeq" id="XP_009013693.1">
    <property type="nucleotide sequence ID" value="XM_009015445.1"/>
</dbReference>
<evidence type="ECO:0000256" key="6">
    <source>
        <dbReference type="RuleBase" id="RU000682"/>
    </source>
</evidence>
<comment type="subcellular location">
    <subcellularLocation>
        <location evidence="1 5 6">Nucleus</location>
    </subcellularLocation>
</comment>
<dbReference type="SMART" id="SM00389">
    <property type="entry name" value="HOX"/>
    <property type="match status" value="1"/>
</dbReference>
<evidence type="ECO:0000313" key="8">
    <source>
        <dbReference type="EMBL" id="ESO07904.1"/>
    </source>
</evidence>
<evidence type="ECO:0000256" key="1">
    <source>
        <dbReference type="ARBA" id="ARBA00004123"/>
    </source>
</evidence>
<dbReference type="GO" id="GO:0005634">
    <property type="term" value="C:nucleus"/>
    <property type="evidence" value="ECO:0007669"/>
    <property type="project" value="UniProtKB-SubCell"/>
</dbReference>
<dbReference type="Pfam" id="PF00046">
    <property type="entry name" value="Homeodomain"/>
    <property type="match status" value="1"/>
</dbReference>
<dbReference type="EMBL" id="KB096134">
    <property type="protein sequence ID" value="ESO07904.1"/>
    <property type="molecule type" value="Genomic_DNA"/>
</dbReference>
<evidence type="ECO:0000313" key="10">
    <source>
        <dbReference type="Proteomes" id="UP000015101"/>
    </source>
</evidence>
<dbReference type="KEGG" id="hro:HELRODRAFT_137390"/>
<dbReference type="Gene3D" id="1.10.10.60">
    <property type="entry name" value="Homeodomain-like"/>
    <property type="match status" value="1"/>
</dbReference>
<evidence type="ECO:0000313" key="9">
    <source>
        <dbReference type="EnsemblMetazoa" id="HelroP137390"/>
    </source>
</evidence>
<keyword evidence="3 5" id="KW-0371">Homeobox</keyword>
<keyword evidence="2 5" id="KW-0238">DNA-binding</keyword>
<dbReference type="EnsemblMetazoa" id="HelroT137390">
    <property type="protein sequence ID" value="HelroP137390"/>
    <property type="gene ID" value="HelroG137390"/>
</dbReference>
<dbReference type="InterPro" id="IPR000047">
    <property type="entry name" value="HTH_motif"/>
</dbReference>
<evidence type="ECO:0000256" key="3">
    <source>
        <dbReference type="ARBA" id="ARBA00023155"/>
    </source>
</evidence>
<reference evidence="10" key="1">
    <citation type="submission" date="2012-12" db="EMBL/GenBank/DDBJ databases">
        <authorList>
            <person name="Hellsten U."/>
            <person name="Grimwood J."/>
            <person name="Chapman J.A."/>
            <person name="Shapiro H."/>
            <person name="Aerts A."/>
            <person name="Otillar R.P."/>
            <person name="Terry A.Y."/>
            <person name="Boore J.L."/>
            <person name="Simakov O."/>
            <person name="Marletaz F."/>
            <person name="Cho S.-J."/>
            <person name="Edsinger-Gonzales E."/>
            <person name="Havlak P."/>
            <person name="Kuo D.-H."/>
            <person name="Larsson T."/>
            <person name="Lv J."/>
            <person name="Arendt D."/>
            <person name="Savage R."/>
            <person name="Osoegawa K."/>
            <person name="de Jong P."/>
            <person name="Lindberg D.R."/>
            <person name="Seaver E.C."/>
            <person name="Weisblat D.A."/>
            <person name="Putnam N.H."/>
            <person name="Grigoriev I.V."/>
            <person name="Rokhsar D.S."/>
        </authorList>
    </citation>
    <scope>NUCLEOTIDE SEQUENCE</scope>
</reference>
<dbReference type="EMBL" id="AMQM01003319">
    <property type="status" value="NOT_ANNOTATED_CDS"/>
    <property type="molecule type" value="Genomic_DNA"/>
</dbReference>
<dbReference type="InterPro" id="IPR050848">
    <property type="entry name" value="Homeobox_TF"/>
</dbReference>
<dbReference type="InterPro" id="IPR001356">
    <property type="entry name" value="HD"/>
</dbReference>
<dbReference type="GeneID" id="20196402"/>
<dbReference type="eggNOG" id="KOG0850">
    <property type="taxonomic scope" value="Eukaryota"/>
</dbReference>